<protein>
    <recommendedName>
        <fullName evidence="6">ATPase dynein-related AAA domain-containing protein</fullName>
    </recommendedName>
</protein>
<dbReference type="GO" id="GO:0005856">
    <property type="term" value="C:cytoskeleton"/>
    <property type="evidence" value="ECO:0007669"/>
    <property type="project" value="TreeGrafter"/>
</dbReference>
<organism evidence="4 5">
    <name type="scientific">Candidatus Spyradenecus faecavium</name>
    <dbReference type="NCBI Taxonomy" id="2840947"/>
    <lineage>
        <taxon>Bacteria</taxon>
        <taxon>Pseudomonadati</taxon>
        <taxon>Lentisphaerota</taxon>
        <taxon>Lentisphaeria</taxon>
        <taxon>Lentisphaerales</taxon>
        <taxon>Lentisphaeraceae</taxon>
        <taxon>Lentisphaeraceae incertae sedis</taxon>
        <taxon>Candidatus Spyradenecus</taxon>
    </lineage>
</organism>
<keyword evidence="3" id="KW-0472">Membrane</keyword>
<dbReference type="Proteomes" id="UP000886845">
    <property type="component" value="Unassembled WGS sequence"/>
</dbReference>
<dbReference type="PANTHER" id="PTHR32083:SF48">
    <property type="entry name" value="TRANS-GOLGI NETWORK-LOCALIZED SYP41-INTERACTING PROTEIN 1"/>
    <property type="match status" value="1"/>
</dbReference>
<dbReference type="EMBL" id="DVOR01000211">
    <property type="protein sequence ID" value="HIV09743.1"/>
    <property type="molecule type" value="Genomic_DNA"/>
</dbReference>
<dbReference type="PANTHER" id="PTHR32083">
    <property type="entry name" value="CILIA AND FLAGELLA-ASSOCIATED PROTEIN 58-RELATED"/>
    <property type="match status" value="1"/>
</dbReference>
<evidence type="ECO:0000256" key="1">
    <source>
        <dbReference type="ARBA" id="ARBA00023054"/>
    </source>
</evidence>
<reference evidence="4" key="2">
    <citation type="journal article" date="2021" name="PeerJ">
        <title>Extensive microbial diversity within the chicken gut microbiome revealed by metagenomics and culture.</title>
        <authorList>
            <person name="Gilroy R."/>
            <person name="Ravi A."/>
            <person name="Getino M."/>
            <person name="Pursley I."/>
            <person name="Horton D.L."/>
            <person name="Alikhan N.F."/>
            <person name="Baker D."/>
            <person name="Gharbi K."/>
            <person name="Hall N."/>
            <person name="Watson M."/>
            <person name="Adriaenssens E.M."/>
            <person name="Foster-Nyarko E."/>
            <person name="Jarju S."/>
            <person name="Secka A."/>
            <person name="Antonio M."/>
            <person name="Oren A."/>
            <person name="Chaudhuri R.R."/>
            <person name="La Ragione R."/>
            <person name="Hildebrand F."/>
            <person name="Pallen M.J."/>
        </authorList>
    </citation>
    <scope>NUCLEOTIDE SEQUENCE</scope>
    <source>
        <strain evidence="4">35461</strain>
    </source>
</reference>
<dbReference type="Gene3D" id="3.40.50.300">
    <property type="entry name" value="P-loop containing nucleotide triphosphate hydrolases"/>
    <property type="match status" value="1"/>
</dbReference>
<feature type="coiled-coil region" evidence="2">
    <location>
        <begin position="45"/>
        <end position="239"/>
    </location>
</feature>
<proteinExistence type="predicted"/>
<evidence type="ECO:0000256" key="2">
    <source>
        <dbReference type="SAM" id="Coils"/>
    </source>
</evidence>
<dbReference type="AlphaFoldDB" id="A0A9D1NNP1"/>
<keyword evidence="3" id="KW-0812">Transmembrane</keyword>
<dbReference type="Gene3D" id="1.10.287.1490">
    <property type="match status" value="1"/>
</dbReference>
<evidence type="ECO:0000313" key="4">
    <source>
        <dbReference type="EMBL" id="HIV09743.1"/>
    </source>
</evidence>
<feature type="transmembrane region" description="Helical" evidence="3">
    <location>
        <begin position="12"/>
        <end position="33"/>
    </location>
</feature>
<dbReference type="InterPro" id="IPR027417">
    <property type="entry name" value="P-loop_NTPase"/>
</dbReference>
<evidence type="ECO:0000256" key="3">
    <source>
        <dbReference type="SAM" id="Phobius"/>
    </source>
</evidence>
<gene>
    <name evidence="4" type="ORF">IAC79_06495</name>
</gene>
<dbReference type="SUPFAM" id="SSF52540">
    <property type="entry name" value="P-loop containing nucleoside triphosphate hydrolases"/>
    <property type="match status" value="1"/>
</dbReference>
<comment type="caution">
    <text evidence="4">The sequence shown here is derived from an EMBL/GenBank/DDBJ whole genome shotgun (WGS) entry which is preliminary data.</text>
</comment>
<evidence type="ECO:0000313" key="5">
    <source>
        <dbReference type="Proteomes" id="UP000886845"/>
    </source>
</evidence>
<sequence>MGTSAVLLPLTGWALVGAFGLIIVLALACFFFIRGLMDLHLAKQLSPLEKTAEQLEAEIRAKKEELSARISELTNADKTIAQAEEARAFLEKHAAEYASKQAQLAALEANLKAAESRFQDASVRCGELENRLNELHDEVGKLEAQRIALQKDCSVLDTDKQRLSGEVDRVRREISELEAKRKTLLEEIADLEVKAERVKELRQEVLDLEAKVAILKARIEELEETKASLTVKVGALEAKIEALKPKNVWEDLSTPVVVESKRKAAAKTEDELKWLAGFNALLRTHGFHFPERTLRAFHTGLKCGEVTPIVVLAGISGTGKSLLPELYAAAAGMNFLSVPVQPRWDGPQDVLGFYNYMEGRYKATELARFLWQADSWNNRDGADAFSADALNIVLLDEMNLARVEYYFADFLSKLEQRRGKNLDVPEQRKAVELFLECGAGLGGRNLCVGTNTFFIGTMNEDETTQMLSDKVIDRSNLLRFGRPDDMQEARPDKGAFLEACAGRAKVTLPLWKAWSQPKAVPQQEYQKLLKDLNDALDKVGRPFAYRVQQSVDAYMAAYPDPNDWRKAFADQIEMKVLPKLNGLEIASSPKFTETAGVIQKIIDGLGDEDLKKEFDQASNTDNTFFRWRGVMRKVTSKK</sequence>
<keyword evidence="1 2" id="KW-0175">Coiled coil</keyword>
<accession>A0A9D1NNP1</accession>
<evidence type="ECO:0008006" key="6">
    <source>
        <dbReference type="Google" id="ProtNLM"/>
    </source>
</evidence>
<name>A0A9D1NNP1_9BACT</name>
<reference evidence="4" key="1">
    <citation type="submission" date="2020-10" db="EMBL/GenBank/DDBJ databases">
        <authorList>
            <person name="Gilroy R."/>
        </authorList>
    </citation>
    <scope>NUCLEOTIDE SEQUENCE</scope>
    <source>
        <strain evidence="4">35461</strain>
    </source>
</reference>
<dbReference type="SUPFAM" id="SSF57997">
    <property type="entry name" value="Tropomyosin"/>
    <property type="match status" value="1"/>
</dbReference>
<keyword evidence="3" id="KW-1133">Transmembrane helix</keyword>